<dbReference type="PANTHER" id="PTHR43312:SF1">
    <property type="entry name" value="NADP-DEPENDENT OXIDOREDUCTASE DOMAIN-CONTAINING PROTEIN"/>
    <property type="match status" value="1"/>
</dbReference>
<evidence type="ECO:0000259" key="1">
    <source>
        <dbReference type="Pfam" id="PF00248"/>
    </source>
</evidence>
<dbReference type="CDD" id="cd19100">
    <property type="entry name" value="AKR_unchar"/>
    <property type="match status" value="1"/>
</dbReference>
<protein>
    <submittedName>
        <fullName evidence="2">Oxidoreductase</fullName>
    </submittedName>
</protein>
<organism evidence="2 3">
    <name type="scientific">Coprobacter secundus subsp. similis</name>
    <dbReference type="NCBI Taxonomy" id="2751153"/>
    <lineage>
        <taxon>Bacteria</taxon>
        <taxon>Pseudomonadati</taxon>
        <taxon>Bacteroidota</taxon>
        <taxon>Bacteroidia</taxon>
        <taxon>Bacteroidales</taxon>
        <taxon>Barnesiellaceae</taxon>
        <taxon>Coprobacter</taxon>
    </lineage>
</organism>
<keyword evidence="3" id="KW-1185">Reference proteome</keyword>
<dbReference type="KEGG" id="copr:Cop2CBH44_22990"/>
<accession>A0A7G1HW72</accession>
<proteinExistence type="predicted"/>
<dbReference type="InterPro" id="IPR036812">
    <property type="entry name" value="NAD(P)_OxRdtase_dom_sf"/>
</dbReference>
<dbReference type="Proteomes" id="UP000594042">
    <property type="component" value="Chromosome"/>
</dbReference>
<gene>
    <name evidence="2" type="ORF">Cop2CBH44_22990</name>
</gene>
<evidence type="ECO:0000313" key="2">
    <source>
        <dbReference type="EMBL" id="BCI63946.1"/>
    </source>
</evidence>
<evidence type="ECO:0000313" key="3">
    <source>
        <dbReference type="Proteomes" id="UP000594042"/>
    </source>
</evidence>
<dbReference type="InterPro" id="IPR053135">
    <property type="entry name" value="AKR2_Oxidoreductase"/>
</dbReference>
<dbReference type="InterPro" id="IPR023210">
    <property type="entry name" value="NADP_OxRdtase_dom"/>
</dbReference>
<dbReference type="Pfam" id="PF00248">
    <property type="entry name" value="Aldo_ket_red"/>
    <property type="match status" value="1"/>
</dbReference>
<dbReference type="RefSeq" id="WP_200754849.1">
    <property type="nucleotide sequence ID" value="NZ_AP023322.1"/>
</dbReference>
<feature type="domain" description="NADP-dependent oxidoreductase" evidence="1">
    <location>
        <begin position="64"/>
        <end position="224"/>
    </location>
</feature>
<dbReference type="PROSITE" id="PS51318">
    <property type="entry name" value="TAT"/>
    <property type="match status" value="1"/>
</dbReference>
<name>A0A7G1HW72_9BACT</name>
<dbReference type="Gene3D" id="3.20.20.100">
    <property type="entry name" value="NADP-dependent oxidoreductase domain"/>
    <property type="match status" value="1"/>
</dbReference>
<dbReference type="PANTHER" id="PTHR43312">
    <property type="entry name" value="D-THREO-ALDOSE 1-DEHYDROGENASE"/>
    <property type="match status" value="1"/>
</dbReference>
<reference evidence="3" key="1">
    <citation type="submission" date="2020-07" db="EMBL/GenBank/DDBJ databases">
        <title>Complete genome sequencing of Coprobacter sp. strain 2CBH44.</title>
        <authorList>
            <person name="Sakamoto M."/>
            <person name="Murakami T."/>
            <person name="Mori H."/>
        </authorList>
    </citation>
    <scope>NUCLEOTIDE SEQUENCE [LARGE SCALE GENOMIC DNA]</scope>
    <source>
        <strain evidence="3">2CBH44</strain>
    </source>
</reference>
<dbReference type="EMBL" id="AP023322">
    <property type="protein sequence ID" value="BCI63946.1"/>
    <property type="molecule type" value="Genomic_DNA"/>
</dbReference>
<dbReference type="InterPro" id="IPR006311">
    <property type="entry name" value="TAT_signal"/>
</dbReference>
<dbReference type="SUPFAM" id="SSF51430">
    <property type="entry name" value="NAD(P)-linked oxidoreductase"/>
    <property type="match status" value="1"/>
</dbReference>
<dbReference type="AlphaFoldDB" id="A0A7G1HW72"/>
<sequence>MNEKNISRRDFFKMGISAGVAAVGSSLLPDCKAAPINTKKSVVYNAKGLPTTILGKTGVRIPRICFGLGSRFCDIVSPDEATKILNYALDNGLYYWDTAWVYQNNKLGIVSEERLGETVAQRRNEIFLSTKVTSRNPDEGMRQIETSLKRLRTDHLDQLMIHDIQDQDIDNFKQKDNLVNLITRLRDEKLTRFIGFSGHSSAEAMKHMAELGIFDTMLIAMNHWRGERGHKREELAIPAARRQGMGVLLMKAVRPKETVPKITGDELVRFALSIEEAHALVLGMDSMEIVKRNLDILRHFEPMSDEEKQKVAMHISPFFKSKELPWMFPSYHDGNWG</sequence>